<dbReference type="Pfam" id="PF07734">
    <property type="entry name" value="FBA_1"/>
    <property type="match status" value="1"/>
</dbReference>
<sequence>MDASTNQKSFLKPHEDPARRNGIESLPVEIPQESQPHVFTAQISKLHFVELPGSLCDNETVCEVNIPFRTVMPVKVYIYNPFTGKYKKLSKSKQFQKQTIEEVYTCGFPSYPHSEVQICDIVSNTWRSIGSIPWHSRRHSTGHFGSPQNIFCLNGRLYWLVGSEEQYGVININCIPRIISFNLSDEQFLEVNKPACGSLNKHNNLLLALGECLSAAVYSNDGKVEMWIMKEYNVNVGPKPIRK</sequence>
<evidence type="ECO:0000259" key="2">
    <source>
        <dbReference type="Pfam" id="PF07734"/>
    </source>
</evidence>
<dbReference type="NCBIfam" id="TIGR01640">
    <property type="entry name" value="F_box_assoc_1"/>
    <property type="match status" value="1"/>
</dbReference>
<gene>
    <name evidence="3" type="ORF">POM88_037367</name>
</gene>
<accession>A0AAD8HSF4</accession>
<feature type="region of interest" description="Disordered" evidence="1">
    <location>
        <begin position="1"/>
        <end position="21"/>
    </location>
</feature>
<dbReference type="Proteomes" id="UP001237642">
    <property type="component" value="Unassembled WGS sequence"/>
</dbReference>
<feature type="compositionally biased region" description="Basic and acidic residues" evidence="1">
    <location>
        <begin position="12"/>
        <end position="21"/>
    </location>
</feature>
<evidence type="ECO:0000256" key="1">
    <source>
        <dbReference type="SAM" id="MobiDB-lite"/>
    </source>
</evidence>
<protein>
    <recommendedName>
        <fullName evidence="2">F-box associated beta-propeller type 1 domain-containing protein</fullName>
    </recommendedName>
</protein>
<keyword evidence="4" id="KW-1185">Reference proteome</keyword>
<proteinExistence type="predicted"/>
<dbReference type="InterPro" id="IPR050233">
    <property type="entry name" value="A_thaliana_F-box"/>
</dbReference>
<name>A0AAD8HSF4_9APIA</name>
<dbReference type="PANTHER" id="PTHR47993">
    <property type="entry name" value="OS09G0372900 PROTEIN-RELATED"/>
    <property type="match status" value="1"/>
</dbReference>
<dbReference type="InterPro" id="IPR006527">
    <property type="entry name" value="F-box-assoc_dom_typ1"/>
</dbReference>
<comment type="caution">
    <text evidence="3">The sequence shown here is derived from an EMBL/GenBank/DDBJ whole genome shotgun (WGS) entry which is preliminary data.</text>
</comment>
<dbReference type="PANTHER" id="PTHR47993:SF395">
    <property type="entry name" value="JACALIN-RELATED LECTIN 37-RELATED"/>
    <property type="match status" value="1"/>
</dbReference>
<reference evidence="3" key="2">
    <citation type="submission" date="2023-05" db="EMBL/GenBank/DDBJ databases">
        <authorList>
            <person name="Schelkunov M.I."/>
        </authorList>
    </citation>
    <scope>NUCLEOTIDE SEQUENCE</scope>
    <source>
        <strain evidence="3">Hsosn_3</strain>
        <tissue evidence="3">Leaf</tissue>
    </source>
</reference>
<dbReference type="InterPro" id="IPR017451">
    <property type="entry name" value="F-box-assoc_interact_dom"/>
</dbReference>
<evidence type="ECO:0000313" key="3">
    <source>
        <dbReference type="EMBL" id="KAK1371275.1"/>
    </source>
</evidence>
<dbReference type="InterPro" id="IPR011043">
    <property type="entry name" value="Gal_Oxase/kelch_b-propeller"/>
</dbReference>
<reference evidence="3" key="1">
    <citation type="submission" date="2023-02" db="EMBL/GenBank/DDBJ databases">
        <title>Genome of toxic invasive species Heracleum sosnowskyi carries increased number of genes despite the absence of recent whole-genome duplications.</title>
        <authorList>
            <person name="Schelkunov M."/>
            <person name="Shtratnikova V."/>
            <person name="Makarenko M."/>
            <person name="Klepikova A."/>
            <person name="Omelchenko D."/>
            <person name="Novikova G."/>
            <person name="Obukhova E."/>
            <person name="Bogdanov V."/>
            <person name="Penin A."/>
            <person name="Logacheva M."/>
        </authorList>
    </citation>
    <scope>NUCLEOTIDE SEQUENCE</scope>
    <source>
        <strain evidence="3">Hsosn_3</strain>
        <tissue evidence="3">Leaf</tissue>
    </source>
</reference>
<dbReference type="SUPFAM" id="SSF50965">
    <property type="entry name" value="Galactose oxidase, central domain"/>
    <property type="match status" value="1"/>
</dbReference>
<feature type="domain" description="F-box associated beta-propeller type 1" evidence="2">
    <location>
        <begin position="111"/>
        <end position="235"/>
    </location>
</feature>
<dbReference type="EMBL" id="JAUIZM010000008">
    <property type="protein sequence ID" value="KAK1371275.1"/>
    <property type="molecule type" value="Genomic_DNA"/>
</dbReference>
<organism evidence="3 4">
    <name type="scientific">Heracleum sosnowskyi</name>
    <dbReference type="NCBI Taxonomy" id="360622"/>
    <lineage>
        <taxon>Eukaryota</taxon>
        <taxon>Viridiplantae</taxon>
        <taxon>Streptophyta</taxon>
        <taxon>Embryophyta</taxon>
        <taxon>Tracheophyta</taxon>
        <taxon>Spermatophyta</taxon>
        <taxon>Magnoliopsida</taxon>
        <taxon>eudicotyledons</taxon>
        <taxon>Gunneridae</taxon>
        <taxon>Pentapetalae</taxon>
        <taxon>asterids</taxon>
        <taxon>campanulids</taxon>
        <taxon>Apiales</taxon>
        <taxon>Apiaceae</taxon>
        <taxon>Apioideae</taxon>
        <taxon>apioid superclade</taxon>
        <taxon>Tordylieae</taxon>
        <taxon>Tordyliinae</taxon>
        <taxon>Heracleum</taxon>
    </lineage>
</organism>
<evidence type="ECO:0000313" key="4">
    <source>
        <dbReference type="Proteomes" id="UP001237642"/>
    </source>
</evidence>
<dbReference type="AlphaFoldDB" id="A0AAD8HSF4"/>